<feature type="transmembrane region" description="Helical" evidence="1">
    <location>
        <begin position="97"/>
        <end position="113"/>
    </location>
</feature>
<dbReference type="InterPro" id="IPR016747">
    <property type="entry name" value="Phosphotransbutyrylase"/>
</dbReference>
<dbReference type="Pfam" id="PF04892">
    <property type="entry name" value="VanZ"/>
    <property type="match status" value="1"/>
</dbReference>
<dbReference type="PIRSF" id="PIRSF019083">
    <property type="entry name" value="UCP019083_VanZ"/>
    <property type="match status" value="1"/>
</dbReference>
<evidence type="ECO:0000259" key="2">
    <source>
        <dbReference type="Pfam" id="PF04892"/>
    </source>
</evidence>
<dbReference type="Proteomes" id="UP000198636">
    <property type="component" value="Unassembled WGS sequence"/>
</dbReference>
<dbReference type="RefSeq" id="WP_091538714.1">
    <property type="nucleotide sequence ID" value="NZ_FMUS01000001.1"/>
</dbReference>
<sequence length="161" mass="17738">MTISKKSILVLSWTTVILWMGLIFHLSAQPAAQSRELSKGVVDTVVETVERVSPNRAERLDISRLHFLIRKNAHFFAYLILGMLTINAVGKSGIKGAKGFALALLICVLYAISDEIHQIYVPGRSGELRDVLIDSSGAAIGIGIYCIAGLLMRRRKVKFDL</sequence>
<accession>A0A1G5AFD4</accession>
<feature type="transmembrane region" description="Helical" evidence="1">
    <location>
        <begin position="73"/>
        <end position="90"/>
    </location>
</feature>
<dbReference type="NCBIfam" id="NF037970">
    <property type="entry name" value="vanZ_1"/>
    <property type="match status" value="1"/>
</dbReference>
<dbReference type="InterPro" id="IPR006976">
    <property type="entry name" value="VanZ-like"/>
</dbReference>
<dbReference type="EMBL" id="FMUS01000001">
    <property type="protein sequence ID" value="SCX76575.1"/>
    <property type="molecule type" value="Genomic_DNA"/>
</dbReference>
<keyword evidence="1" id="KW-0472">Membrane</keyword>
<organism evidence="3 4">
    <name type="scientific">Alkaliphilus peptidifermentans DSM 18978</name>
    <dbReference type="NCBI Taxonomy" id="1120976"/>
    <lineage>
        <taxon>Bacteria</taxon>
        <taxon>Bacillati</taxon>
        <taxon>Bacillota</taxon>
        <taxon>Clostridia</taxon>
        <taxon>Peptostreptococcales</taxon>
        <taxon>Natronincolaceae</taxon>
        <taxon>Alkaliphilus</taxon>
    </lineage>
</organism>
<protein>
    <submittedName>
        <fullName evidence="3">VanZ like family protein</fullName>
    </submittedName>
</protein>
<dbReference type="STRING" id="1120976.SAMN03080606_00104"/>
<evidence type="ECO:0000256" key="1">
    <source>
        <dbReference type="SAM" id="Phobius"/>
    </source>
</evidence>
<evidence type="ECO:0000313" key="3">
    <source>
        <dbReference type="EMBL" id="SCX76575.1"/>
    </source>
</evidence>
<feature type="domain" description="VanZ-like" evidence="2">
    <location>
        <begin position="14"/>
        <end position="147"/>
    </location>
</feature>
<keyword evidence="1" id="KW-1133">Transmembrane helix</keyword>
<gene>
    <name evidence="3" type="ORF">SAMN03080606_00104</name>
</gene>
<evidence type="ECO:0000313" key="4">
    <source>
        <dbReference type="Proteomes" id="UP000198636"/>
    </source>
</evidence>
<proteinExistence type="predicted"/>
<feature type="transmembrane region" description="Helical" evidence="1">
    <location>
        <begin position="133"/>
        <end position="152"/>
    </location>
</feature>
<keyword evidence="1" id="KW-0812">Transmembrane</keyword>
<name>A0A1G5AFD4_9FIRM</name>
<dbReference type="OrthoDB" id="291892at2"/>
<reference evidence="3 4" key="1">
    <citation type="submission" date="2016-10" db="EMBL/GenBank/DDBJ databases">
        <authorList>
            <person name="de Groot N.N."/>
        </authorList>
    </citation>
    <scope>NUCLEOTIDE SEQUENCE [LARGE SCALE GENOMIC DNA]</scope>
    <source>
        <strain evidence="3 4">DSM 18978</strain>
    </source>
</reference>
<keyword evidence="4" id="KW-1185">Reference proteome</keyword>
<dbReference type="AlphaFoldDB" id="A0A1G5AFD4"/>